<dbReference type="PANTHER" id="PTHR42760:SF133">
    <property type="entry name" value="3-OXOACYL-[ACYL-CARRIER-PROTEIN] REDUCTASE"/>
    <property type="match status" value="1"/>
</dbReference>
<protein>
    <submittedName>
        <fullName evidence="4">SDR family NAD(P)-dependent oxidoreductase</fullName>
    </submittedName>
</protein>
<sequence length="255" mass="26106">MSSTASETASASSFDGRVALVTGGASGIGRAITEKLVAAGARVAVWDVREDRLAELADRHGERVLTQVVDVSDKAQVDAAADLVQSQWGGIAHLVNNAGIIGKRMTLADLDAGELERVLSVNLKSVFYVTAAFATRAGSFADRSVVSMASIAARTGGMVGNMAYAATKGAIVTLTHAFSKELAPHVRVNALAPGIIDTEIQLDSLGDPAAVAALADVIPLQRLGAPAEVAEAAVWLLSPASSYISASVLDVAGGR</sequence>
<evidence type="ECO:0000256" key="1">
    <source>
        <dbReference type="ARBA" id="ARBA00006484"/>
    </source>
</evidence>
<dbReference type="RefSeq" id="WP_368804270.1">
    <property type="nucleotide sequence ID" value="NZ_JAZHFV010000006.1"/>
</dbReference>
<dbReference type="InterPro" id="IPR002347">
    <property type="entry name" value="SDR_fam"/>
</dbReference>
<keyword evidence="5" id="KW-1185">Reference proteome</keyword>
<gene>
    <name evidence="4" type="ORF">V1479_18680</name>
</gene>
<dbReference type="SMART" id="SM00822">
    <property type="entry name" value="PKS_KR"/>
    <property type="match status" value="1"/>
</dbReference>
<feature type="domain" description="Ketoreductase" evidence="3">
    <location>
        <begin position="17"/>
        <end position="198"/>
    </location>
</feature>
<dbReference type="Gene3D" id="3.40.50.720">
    <property type="entry name" value="NAD(P)-binding Rossmann-like Domain"/>
    <property type="match status" value="1"/>
</dbReference>
<dbReference type="EMBL" id="JAZHFV010000006">
    <property type="protein sequence ID" value="MEX4009343.1"/>
    <property type="molecule type" value="Genomic_DNA"/>
</dbReference>
<name>A0ABV3WYU9_9HYPH</name>
<dbReference type="InterPro" id="IPR057326">
    <property type="entry name" value="KR_dom"/>
</dbReference>
<comment type="caution">
    <text evidence="4">The sequence shown here is derived from an EMBL/GenBank/DDBJ whole genome shotgun (WGS) entry which is preliminary data.</text>
</comment>
<dbReference type="CDD" id="cd05233">
    <property type="entry name" value="SDR_c"/>
    <property type="match status" value="1"/>
</dbReference>
<organism evidence="4 5">
    <name type="scientific">Neoaquamicrobium sediminum</name>
    <dbReference type="NCBI Taxonomy" id="1849104"/>
    <lineage>
        <taxon>Bacteria</taxon>
        <taxon>Pseudomonadati</taxon>
        <taxon>Pseudomonadota</taxon>
        <taxon>Alphaproteobacteria</taxon>
        <taxon>Hyphomicrobiales</taxon>
        <taxon>Phyllobacteriaceae</taxon>
        <taxon>Neoaquamicrobium</taxon>
    </lineage>
</organism>
<evidence type="ECO:0000256" key="2">
    <source>
        <dbReference type="ARBA" id="ARBA00023002"/>
    </source>
</evidence>
<comment type="similarity">
    <text evidence="1">Belongs to the short-chain dehydrogenases/reductases (SDR) family.</text>
</comment>
<proteinExistence type="inferred from homology"/>
<accession>A0ABV3WYU9</accession>
<dbReference type="PANTHER" id="PTHR42760">
    <property type="entry name" value="SHORT-CHAIN DEHYDROGENASES/REDUCTASES FAMILY MEMBER"/>
    <property type="match status" value="1"/>
</dbReference>
<dbReference type="Proteomes" id="UP001559025">
    <property type="component" value="Unassembled WGS sequence"/>
</dbReference>
<dbReference type="PROSITE" id="PS00061">
    <property type="entry name" value="ADH_SHORT"/>
    <property type="match status" value="1"/>
</dbReference>
<dbReference type="InterPro" id="IPR020904">
    <property type="entry name" value="Sc_DH/Rdtase_CS"/>
</dbReference>
<dbReference type="SUPFAM" id="SSF51735">
    <property type="entry name" value="NAD(P)-binding Rossmann-fold domains"/>
    <property type="match status" value="1"/>
</dbReference>
<dbReference type="PRINTS" id="PR00081">
    <property type="entry name" value="GDHRDH"/>
</dbReference>
<dbReference type="PRINTS" id="PR00080">
    <property type="entry name" value="SDRFAMILY"/>
</dbReference>
<dbReference type="Pfam" id="PF13561">
    <property type="entry name" value="adh_short_C2"/>
    <property type="match status" value="1"/>
</dbReference>
<reference evidence="4 5" key="1">
    <citation type="submission" date="2024-01" db="EMBL/GenBank/DDBJ databases">
        <title>New evidence supports the origin of RcGTA from prophage.</title>
        <authorList>
            <person name="Xu Y."/>
            <person name="Liu B."/>
            <person name="Chen F."/>
        </authorList>
    </citation>
    <scope>NUCLEOTIDE SEQUENCE [LARGE SCALE GENOMIC DNA]</scope>
    <source>
        <strain evidence="4 5">CBW1107-2</strain>
    </source>
</reference>
<evidence type="ECO:0000313" key="4">
    <source>
        <dbReference type="EMBL" id="MEX4009343.1"/>
    </source>
</evidence>
<keyword evidence="2" id="KW-0560">Oxidoreductase</keyword>
<evidence type="ECO:0000313" key="5">
    <source>
        <dbReference type="Proteomes" id="UP001559025"/>
    </source>
</evidence>
<dbReference type="InterPro" id="IPR036291">
    <property type="entry name" value="NAD(P)-bd_dom_sf"/>
</dbReference>
<evidence type="ECO:0000259" key="3">
    <source>
        <dbReference type="SMART" id="SM00822"/>
    </source>
</evidence>